<dbReference type="InterPro" id="IPR011234">
    <property type="entry name" value="Fumarylacetoacetase-like_C"/>
</dbReference>
<organism evidence="4 5">
    <name type="scientific">Fusarium mangiferae</name>
    <name type="common">Mango malformation disease fungus</name>
    <dbReference type="NCBI Taxonomy" id="192010"/>
    <lineage>
        <taxon>Eukaryota</taxon>
        <taxon>Fungi</taxon>
        <taxon>Dikarya</taxon>
        <taxon>Ascomycota</taxon>
        <taxon>Pezizomycotina</taxon>
        <taxon>Sordariomycetes</taxon>
        <taxon>Hypocreomycetidae</taxon>
        <taxon>Hypocreales</taxon>
        <taxon>Nectriaceae</taxon>
        <taxon>Fusarium</taxon>
        <taxon>Fusarium fujikuroi species complex</taxon>
    </lineage>
</organism>
<dbReference type="GO" id="GO:0018773">
    <property type="term" value="F:acetylpyruvate hydrolase activity"/>
    <property type="evidence" value="ECO:0007669"/>
    <property type="project" value="TreeGrafter"/>
</dbReference>
<dbReference type="RefSeq" id="XP_041683376.1">
    <property type="nucleotide sequence ID" value="XM_041832966.1"/>
</dbReference>
<feature type="domain" description="Fumarylacetoacetase-like C-terminal" evidence="3">
    <location>
        <begin position="89"/>
        <end position="277"/>
    </location>
</feature>
<reference evidence="5" key="1">
    <citation type="journal article" date="2016" name="Genome Biol. Evol.">
        <title>Comparative 'omics' of the Fusarium fujikuroi species complex highlights differences in genetic potential and metabolite synthesis.</title>
        <authorList>
            <person name="Niehaus E.-M."/>
            <person name="Muensterkoetter M."/>
            <person name="Proctor R.H."/>
            <person name="Brown D.W."/>
            <person name="Sharon A."/>
            <person name="Idan Y."/>
            <person name="Oren-Young L."/>
            <person name="Sieber C.M."/>
            <person name="Novak O."/>
            <person name="Pencik A."/>
            <person name="Tarkowska D."/>
            <person name="Hromadova K."/>
            <person name="Freeman S."/>
            <person name="Maymon M."/>
            <person name="Elazar M."/>
            <person name="Youssef S.A."/>
            <person name="El-Shabrawy E.S.M."/>
            <person name="Shalaby A.B.A."/>
            <person name="Houterman P."/>
            <person name="Brock N.L."/>
            <person name="Burkhardt I."/>
            <person name="Tsavkelova E.A."/>
            <person name="Dickschat J.S."/>
            <person name="Galuszka P."/>
            <person name="Gueldener U."/>
            <person name="Tudzynski B."/>
        </authorList>
    </citation>
    <scope>NUCLEOTIDE SEQUENCE [LARGE SCALE GENOMIC DNA]</scope>
    <source>
        <strain evidence="5">MRC7560</strain>
    </source>
</reference>
<comment type="caution">
    <text evidence="4">The sequence shown here is derived from an EMBL/GenBank/DDBJ whole genome shotgun (WGS) entry which is preliminary data.</text>
</comment>
<name>A0A1L7TJH5_FUSMA</name>
<evidence type="ECO:0000313" key="4">
    <source>
        <dbReference type="EMBL" id="CVK95401.1"/>
    </source>
</evidence>
<proteinExistence type="inferred from homology"/>
<dbReference type="EMBL" id="FCQH01000007">
    <property type="protein sequence ID" value="CVK95401.1"/>
    <property type="molecule type" value="Genomic_DNA"/>
</dbReference>
<keyword evidence="2" id="KW-0479">Metal-binding</keyword>
<dbReference type="Pfam" id="PF01557">
    <property type="entry name" value="FAA_hydrolase"/>
    <property type="match status" value="1"/>
</dbReference>
<dbReference type="Gene3D" id="3.90.850.10">
    <property type="entry name" value="Fumarylacetoacetase-like, C-terminal domain"/>
    <property type="match status" value="1"/>
</dbReference>
<evidence type="ECO:0000256" key="1">
    <source>
        <dbReference type="ARBA" id="ARBA00010211"/>
    </source>
</evidence>
<comment type="similarity">
    <text evidence="1">Belongs to the FAH family.</text>
</comment>
<evidence type="ECO:0000256" key="2">
    <source>
        <dbReference type="ARBA" id="ARBA00022723"/>
    </source>
</evidence>
<evidence type="ECO:0000313" key="5">
    <source>
        <dbReference type="Proteomes" id="UP000184255"/>
    </source>
</evidence>
<accession>A0A1L7TJH5</accession>
<gene>
    <name evidence="4" type="ORF">FMAN_13491</name>
</gene>
<dbReference type="VEuPathDB" id="FungiDB:FMAN_13491"/>
<evidence type="ECO:0000259" key="3">
    <source>
        <dbReference type="Pfam" id="PF01557"/>
    </source>
</evidence>
<protein>
    <submittedName>
        <fullName evidence="4">Related to bifunctional 4-hydroxyphenylacetate degradation enzyme</fullName>
    </submittedName>
</protein>
<dbReference type="Proteomes" id="UP000184255">
    <property type="component" value="Unassembled WGS sequence"/>
</dbReference>
<dbReference type="GO" id="GO:0046872">
    <property type="term" value="F:metal ion binding"/>
    <property type="evidence" value="ECO:0007669"/>
    <property type="project" value="UniProtKB-KW"/>
</dbReference>
<dbReference type="InterPro" id="IPR036663">
    <property type="entry name" value="Fumarylacetoacetase_C_sf"/>
</dbReference>
<sequence length="281" mass="30890">MVPQWEFLVRFLGQDDRTYLASLPSLEAVCEIVNSTITGFISYQDLLNQKGTSVKVQKVRLCSTWSASELDFQVYAILTERADLRLQLTVPLDPVMWYKPKRALGGPGDISVPPTAAENFLDFEGELCIVLSRDARDVKVEDASDYILGFTVGNDLTARAYQDPKRSGGQFTRCKAFDGFAPLGPVLTNGETFGALKDKRIVTKVNGKVFQDSPCDMIHSPETLISFLSQGTTLPAGTVIMTGSPPGIGYFQNPKYSLKDGDVVEVTISNIGTLRNVMIFK</sequence>
<dbReference type="PANTHER" id="PTHR11820">
    <property type="entry name" value="ACYLPYRUVASE"/>
    <property type="match status" value="1"/>
</dbReference>
<dbReference type="GeneID" id="65092740"/>
<dbReference type="SUPFAM" id="SSF56529">
    <property type="entry name" value="FAH"/>
    <property type="match status" value="1"/>
</dbReference>
<keyword evidence="5" id="KW-1185">Reference proteome</keyword>
<dbReference type="AlphaFoldDB" id="A0A1L7TJH5"/>
<dbReference type="PANTHER" id="PTHR11820:SF86">
    <property type="entry name" value="FUMARYLACETOACETATE HYDROLASE FAMILY PROTEIN (AFU_ORTHOLOGUE AFUA_7G07000)"/>
    <property type="match status" value="1"/>
</dbReference>